<comment type="function">
    <text evidence="6">Involved in nucleolar processing of pre-18S ribosomal RNA. Has a role in the nuclear export of 40S pre-ribosomal subunit to the cytoplasm.</text>
</comment>
<feature type="compositionally biased region" description="Basic and acidic residues" evidence="7">
    <location>
        <begin position="324"/>
        <end position="360"/>
    </location>
</feature>
<evidence type="ECO:0008006" key="10">
    <source>
        <dbReference type="Google" id="ProtNLM"/>
    </source>
</evidence>
<evidence type="ECO:0000256" key="6">
    <source>
        <dbReference type="ARBA" id="ARBA00024695"/>
    </source>
</evidence>
<feature type="compositionally biased region" description="Basic and acidic residues" evidence="7">
    <location>
        <begin position="897"/>
        <end position="909"/>
    </location>
</feature>
<feature type="compositionally biased region" description="Acidic residues" evidence="7">
    <location>
        <begin position="424"/>
        <end position="444"/>
    </location>
</feature>
<keyword evidence="9" id="KW-1185">Reference proteome</keyword>
<keyword evidence="4" id="KW-0698">rRNA processing</keyword>
<keyword evidence="3" id="KW-0690">Ribosome biogenesis</keyword>
<feature type="region of interest" description="Disordered" evidence="7">
    <location>
        <begin position="1"/>
        <end position="43"/>
    </location>
</feature>
<feature type="compositionally biased region" description="Low complexity" evidence="7">
    <location>
        <begin position="281"/>
        <end position="291"/>
    </location>
</feature>
<feature type="compositionally biased region" description="Acidic residues" evidence="7">
    <location>
        <begin position="177"/>
        <end position="193"/>
    </location>
</feature>
<evidence type="ECO:0000256" key="7">
    <source>
        <dbReference type="SAM" id="MobiDB-lite"/>
    </source>
</evidence>
<evidence type="ECO:0000313" key="8">
    <source>
        <dbReference type="EMBL" id="PGH18493.1"/>
    </source>
</evidence>
<gene>
    <name evidence="8" type="ORF">AJ80_04463</name>
</gene>
<evidence type="ECO:0000313" key="9">
    <source>
        <dbReference type="Proteomes" id="UP000224634"/>
    </source>
</evidence>
<dbReference type="EMBL" id="PDNA01000057">
    <property type="protein sequence ID" value="PGH18493.1"/>
    <property type="molecule type" value="Genomic_DNA"/>
</dbReference>
<evidence type="ECO:0000256" key="3">
    <source>
        <dbReference type="ARBA" id="ARBA00022517"/>
    </source>
</evidence>
<evidence type="ECO:0000256" key="2">
    <source>
        <dbReference type="ARBA" id="ARBA00007466"/>
    </source>
</evidence>
<feature type="compositionally biased region" description="Acidic residues" evidence="7">
    <location>
        <begin position="401"/>
        <end position="415"/>
    </location>
</feature>
<dbReference type="GO" id="GO:0030692">
    <property type="term" value="C:Noc4p-Nop14p complex"/>
    <property type="evidence" value="ECO:0007669"/>
    <property type="project" value="TreeGrafter"/>
</dbReference>
<feature type="region of interest" description="Disordered" evidence="7">
    <location>
        <begin position="176"/>
        <end position="227"/>
    </location>
</feature>
<feature type="region of interest" description="Disordered" evidence="7">
    <location>
        <begin position="110"/>
        <end position="137"/>
    </location>
</feature>
<feature type="compositionally biased region" description="Acidic residues" evidence="7">
    <location>
        <begin position="204"/>
        <end position="220"/>
    </location>
</feature>
<dbReference type="InterPro" id="IPR007276">
    <property type="entry name" value="Nop14"/>
</dbReference>
<dbReference type="Pfam" id="PF04147">
    <property type="entry name" value="Nop14"/>
    <property type="match status" value="1"/>
</dbReference>
<dbReference type="GO" id="GO:0032040">
    <property type="term" value="C:small-subunit processome"/>
    <property type="evidence" value="ECO:0007669"/>
    <property type="project" value="InterPro"/>
</dbReference>
<organism evidence="8 9">
    <name type="scientific">Polytolypa hystricis (strain UAMH7299)</name>
    <dbReference type="NCBI Taxonomy" id="1447883"/>
    <lineage>
        <taxon>Eukaryota</taxon>
        <taxon>Fungi</taxon>
        <taxon>Dikarya</taxon>
        <taxon>Ascomycota</taxon>
        <taxon>Pezizomycotina</taxon>
        <taxon>Eurotiomycetes</taxon>
        <taxon>Eurotiomycetidae</taxon>
        <taxon>Onygenales</taxon>
        <taxon>Onygenales incertae sedis</taxon>
        <taxon>Polytolypa</taxon>
    </lineage>
</organism>
<protein>
    <recommendedName>
        <fullName evidence="10">Nop14-like family protein</fullName>
    </recommendedName>
</protein>
<evidence type="ECO:0000256" key="5">
    <source>
        <dbReference type="ARBA" id="ARBA00023242"/>
    </source>
</evidence>
<evidence type="ECO:0000256" key="1">
    <source>
        <dbReference type="ARBA" id="ARBA00004604"/>
    </source>
</evidence>
<reference evidence="8 9" key="1">
    <citation type="submission" date="2017-10" db="EMBL/GenBank/DDBJ databases">
        <title>Comparative genomics in systemic dimorphic fungi from Ajellomycetaceae.</title>
        <authorList>
            <person name="Munoz J.F."/>
            <person name="Mcewen J.G."/>
            <person name="Clay O.K."/>
            <person name="Cuomo C.A."/>
        </authorList>
    </citation>
    <scope>NUCLEOTIDE SEQUENCE [LARGE SCALE GENOMIC DNA]</scope>
    <source>
        <strain evidence="8 9">UAMH7299</strain>
    </source>
</reference>
<evidence type="ECO:0000256" key="4">
    <source>
        <dbReference type="ARBA" id="ARBA00022552"/>
    </source>
</evidence>
<sequence length="916" mass="103645">MAPSQLKQLKASLREHGILGPQQSKKQKKRSAKSGATGADRIQRNVALQGIREQFNPFEARAPSRPAKFEVTTRSKLDVVRARPGVTKGLGEERRRETLLKEMQSRGKVGTLLDRRFGENDPTMTPEERAAERFARESQRKFKKDSLFNLEDDDEEEIQLTHLGKSLDFDVLAEKDDFQEDDLNEPGEDDEEGGIGHKRKRIAEEDDMDGMAEDSEEEVEPERKKTKNEVMKEVIEKSKFYKYERQKAKEDDDDLRTVLDKGLPDIFEMMRGIKRPTESKPAPAAATPNTPFINPDRAALQKISDPNAADKEYDVRVRQMTYEQKSKPSDRTKTEEEKATEEAGRLKQLENERLRRMRGEDLDEDGQEGNVAEDGVEGDESELDDAKAFGFRQTGTTGEELGVEDEDDFIIDSDLVDTGSEGSLDLDDSDISSQEESEDDHDDEEFVGDLVLSAGSEAKTPGFTITIPSGQVSGAPGNSSLAFTYPYPESHEQFLEILKDVRVEDLPTVVQRIRALYNPKLRPDNKAKMGTFSEVLVQHIIYLADQEVHPPFAVFENLLRHIHSLARTHPDKVAAAFRVHLRGMANERPLSLLPADLIILTGVATIFPTSDHFHAVVTPSILSIARYLGQSTVSTLGDLSTGAYCASLCLQYQTLSKRYIPEFINYILNALLMLAPSEPKNAIGFFPVRGPSTPLHLAGSKKPLKAIRKLRFWDVTSDASGKLADAEAQALKLSLISTFVSLLDTAADLWSDKSAFSDIFKPTERTLKHLKKSTSSLVPTVLSDQIQKTLDKLQHLLKQADLTRRPLLLHNHRPLAIKTAIPKFEESFNPDRHYDPDRERAELNKLKAEHKRERKGAMRELRKDANFMAREELREKRDRDAEYERKYRKLVAEIQSEEGREANAYERERRSRKGKR</sequence>
<accession>A0A2B7YBT4</accession>
<feature type="region of interest" description="Disordered" evidence="7">
    <location>
        <begin position="892"/>
        <end position="916"/>
    </location>
</feature>
<feature type="compositionally biased region" description="Basic and acidic residues" evidence="7">
    <location>
        <begin position="308"/>
        <end position="317"/>
    </location>
</feature>
<dbReference type="Proteomes" id="UP000224634">
    <property type="component" value="Unassembled WGS sequence"/>
</dbReference>
<proteinExistence type="inferred from homology"/>
<feature type="compositionally biased region" description="Acidic residues" evidence="7">
    <location>
        <begin position="374"/>
        <end position="383"/>
    </location>
</feature>
<dbReference type="PANTHER" id="PTHR23183:SF0">
    <property type="entry name" value="NUCLEOLAR PROTEIN 14"/>
    <property type="match status" value="1"/>
</dbReference>
<comment type="caution">
    <text evidence="8">The sequence shown here is derived from an EMBL/GenBank/DDBJ whole genome shotgun (WGS) entry which is preliminary data.</text>
</comment>
<dbReference type="STRING" id="1447883.A0A2B7YBT4"/>
<comment type="similarity">
    <text evidence="2">Belongs to the NOP14 family.</text>
</comment>
<feature type="compositionally biased region" description="Basic and acidic residues" evidence="7">
    <location>
        <begin position="126"/>
        <end position="137"/>
    </location>
</feature>
<dbReference type="PANTHER" id="PTHR23183">
    <property type="entry name" value="NOP14"/>
    <property type="match status" value="1"/>
</dbReference>
<feature type="region of interest" description="Disordered" evidence="7">
    <location>
        <begin position="272"/>
        <end position="444"/>
    </location>
</feature>
<dbReference type="OrthoDB" id="441771at2759"/>
<dbReference type="GO" id="GO:0030490">
    <property type="term" value="P:maturation of SSU-rRNA"/>
    <property type="evidence" value="ECO:0007669"/>
    <property type="project" value="TreeGrafter"/>
</dbReference>
<name>A0A2B7YBT4_POLH7</name>
<comment type="subcellular location">
    <subcellularLocation>
        <location evidence="1">Nucleus</location>
        <location evidence="1">Nucleolus</location>
    </subcellularLocation>
</comment>
<dbReference type="AlphaFoldDB" id="A0A2B7YBT4"/>
<keyword evidence="5" id="KW-0539">Nucleus</keyword>